<keyword evidence="1" id="KW-1133">Transmembrane helix</keyword>
<keyword evidence="1" id="KW-0472">Membrane</keyword>
<evidence type="ECO:0000313" key="2">
    <source>
        <dbReference type="EMBL" id="GIX63523.1"/>
    </source>
</evidence>
<gene>
    <name evidence="2" type="ORF">BcabD6B2_29580</name>
</gene>
<dbReference type="AlphaFoldDB" id="A0AAV4LTN1"/>
<proteinExistence type="predicted"/>
<dbReference type="Proteomes" id="UP001497744">
    <property type="component" value="Unassembled WGS sequence"/>
</dbReference>
<accession>A0AAV4LTN1</accession>
<evidence type="ECO:0000256" key="1">
    <source>
        <dbReference type="SAM" id="Phobius"/>
    </source>
</evidence>
<sequence length="189" mass="20359">MTERSLPDTDSGFELLLAVSEIAVGVLTNATLPVLANGSSPKFVGSIQLDINQARSRRLLTALLLNTVVLGGLGGLWMTRMMRLRRVGLAQRRGQRLLNPEGISLSVDKRIRERSAVAAADVGQVGAFRPVVAVRGSQKIPHRSVKRGNVRIPARRNALGVAAVVVESVHGRERRAGPKGVALQPRRTL</sequence>
<evidence type="ECO:0000313" key="3">
    <source>
        <dbReference type="Proteomes" id="UP001497744"/>
    </source>
</evidence>
<feature type="transmembrane region" description="Helical" evidence="1">
    <location>
        <begin position="59"/>
        <end position="78"/>
    </location>
</feature>
<dbReference type="GeneID" id="94195004"/>
<comment type="caution">
    <text evidence="2">The sequence shown here is derived from an EMBL/GenBank/DDBJ whole genome shotgun (WGS) entry which is preliminary data.</text>
</comment>
<dbReference type="RefSeq" id="XP_067715592.1">
    <property type="nucleotide sequence ID" value="XM_067859491.1"/>
</dbReference>
<reference evidence="2 3" key="1">
    <citation type="submission" date="2021-06" db="EMBL/GenBank/DDBJ databases">
        <title>Genome sequence of Babesia caballi.</title>
        <authorList>
            <person name="Yamagishi J."/>
            <person name="Kidaka T."/>
            <person name="Ochi A."/>
        </authorList>
    </citation>
    <scope>NUCLEOTIDE SEQUENCE [LARGE SCALE GENOMIC DNA]</scope>
    <source>
        <strain evidence="2">USDA-D6B2</strain>
    </source>
</reference>
<dbReference type="EMBL" id="BPLF01000002">
    <property type="protein sequence ID" value="GIX63523.1"/>
    <property type="molecule type" value="Genomic_DNA"/>
</dbReference>
<keyword evidence="1" id="KW-0812">Transmembrane</keyword>
<organism evidence="2 3">
    <name type="scientific">Babesia caballi</name>
    <dbReference type="NCBI Taxonomy" id="5871"/>
    <lineage>
        <taxon>Eukaryota</taxon>
        <taxon>Sar</taxon>
        <taxon>Alveolata</taxon>
        <taxon>Apicomplexa</taxon>
        <taxon>Aconoidasida</taxon>
        <taxon>Piroplasmida</taxon>
        <taxon>Babesiidae</taxon>
        <taxon>Babesia</taxon>
    </lineage>
</organism>
<feature type="transmembrane region" description="Helical" evidence="1">
    <location>
        <begin position="12"/>
        <end position="36"/>
    </location>
</feature>
<protein>
    <submittedName>
        <fullName evidence="2">Protein argonaute 2</fullName>
    </submittedName>
</protein>
<keyword evidence="3" id="KW-1185">Reference proteome</keyword>
<name>A0AAV4LTN1_BABCB</name>